<comment type="caution">
    <text evidence="2">The sequence shown here is derived from an EMBL/GenBank/DDBJ whole genome shotgun (WGS) entry which is preliminary data.</text>
</comment>
<feature type="region of interest" description="Disordered" evidence="1">
    <location>
        <begin position="594"/>
        <end position="616"/>
    </location>
</feature>
<dbReference type="EMBL" id="JARBHB010000016">
    <property type="protein sequence ID" value="KAJ8866415.1"/>
    <property type="molecule type" value="Genomic_DNA"/>
</dbReference>
<proteinExistence type="predicted"/>
<organism evidence="2 3">
    <name type="scientific">Dryococelus australis</name>
    <dbReference type="NCBI Taxonomy" id="614101"/>
    <lineage>
        <taxon>Eukaryota</taxon>
        <taxon>Metazoa</taxon>
        <taxon>Ecdysozoa</taxon>
        <taxon>Arthropoda</taxon>
        <taxon>Hexapoda</taxon>
        <taxon>Insecta</taxon>
        <taxon>Pterygota</taxon>
        <taxon>Neoptera</taxon>
        <taxon>Polyneoptera</taxon>
        <taxon>Phasmatodea</taxon>
        <taxon>Verophasmatodea</taxon>
        <taxon>Anareolatae</taxon>
        <taxon>Phasmatidae</taxon>
        <taxon>Eurycanthinae</taxon>
        <taxon>Dryococelus</taxon>
    </lineage>
</organism>
<evidence type="ECO:0000313" key="2">
    <source>
        <dbReference type="EMBL" id="KAJ8866415.1"/>
    </source>
</evidence>
<protein>
    <submittedName>
        <fullName evidence="2">Uncharacterized protein</fullName>
    </submittedName>
</protein>
<accession>A0ABQ9G1Q3</accession>
<evidence type="ECO:0000313" key="3">
    <source>
        <dbReference type="Proteomes" id="UP001159363"/>
    </source>
</evidence>
<reference evidence="2 3" key="1">
    <citation type="submission" date="2023-02" db="EMBL/GenBank/DDBJ databases">
        <title>LHISI_Scaffold_Assembly.</title>
        <authorList>
            <person name="Stuart O.P."/>
            <person name="Cleave R."/>
            <person name="Magrath M.J.L."/>
            <person name="Mikheyev A.S."/>
        </authorList>
    </citation>
    <scope>NUCLEOTIDE SEQUENCE [LARGE SCALE GENOMIC DNA]</scope>
    <source>
        <strain evidence="2">Daus_M_001</strain>
        <tissue evidence="2">Leg muscle</tissue>
    </source>
</reference>
<sequence>MFPLHCCTTCRCAFDRWSGCNMTDLQITLTEMLRNRQGDTRPNRWIGRWALGGRGSSSMAVTLARSFTVTMNNMVNETPNHYFQTLQHNWKQPFSDCRVSKCADRIYVNHRYNPELNFALDFQSKKKKNGFEEKFARWFSASRIVEIRQLMRVSVSPLAFARSRATSPLPSPGAARKDAALSALTPPPPAYQFINCYFPSRSFALLHRRNASRGQGELRRGPHSSLEKFTGGCIPATKSGTVSLASRIEKHWRVFKFFQVRFLALYFVRSPREKLLYVAPTDSLLASHQCKPGSIPGRVTPGFSQMGIMPDDDTGRRVFSGISRFPSPCIPAPLQSHLISPLSTLTTLLFRVVQISQLNSFFVYWYKEAFKSAQPIEHCTSVQSLALSGDCVLDARDCLALIDLRPIGHKRAQMPQVDGYLKRSVKSDEALGVRASVARIAPLLLDLGPSTNWGKALRHAGQRGGWSFVLRYKRLSRLLNTYLLTPWRALGTFLNVRSLALWLSAGSSRQILLIVIRHPLTTPPLHPRRQHPPRGVGAPKTNSVMHWTATPAYSTRYPGFKSRVSGVSRRGIIVEQLLTAWKFERRGSHHGKLAANPTRLQYPPPPPLPTPTGLNQSNNTSLQVSGSVTLPPRLVSRLPRLCLVLELHCRRHDGNAVRLARRSDEALGVRVSVARIAPSLLDLGRGVPTGVRPSLKARPRPFCRISSFFVS</sequence>
<evidence type="ECO:0000256" key="1">
    <source>
        <dbReference type="SAM" id="MobiDB-lite"/>
    </source>
</evidence>
<keyword evidence="3" id="KW-1185">Reference proteome</keyword>
<dbReference type="Proteomes" id="UP001159363">
    <property type="component" value="Chromosome 15"/>
</dbReference>
<name>A0ABQ9G1Q3_9NEOP</name>
<gene>
    <name evidence="2" type="ORF">PR048_032258</name>
</gene>